<proteinExistence type="inferred from homology"/>
<feature type="compositionally biased region" description="Basic and acidic residues" evidence="7">
    <location>
        <begin position="2161"/>
        <end position="2175"/>
    </location>
</feature>
<dbReference type="EMBL" id="BQFW01000015">
    <property type="protein sequence ID" value="GJJ78914.1"/>
    <property type="molecule type" value="Genomic_DNA"/>
</dbReference>
<sequence length="2191" mass="246888">MDASRQKRSRPSLMTRISSALLLVSCILTPAKNLVHAGTNDIVVTEREFDHGPSEFSFFADSPVILYRDMGRNVFRSADEGKNWDRITDVPEETVTDMVLHPFDKNVAFILTKSRTHFRTSDQGATWRKFETELPPIEENYVMSFHATRPNWILIAVTSCNGRGDCHDETYYTRDGFDSPPKKLLSYTSKCEWAVSSSNFDEAPVELIHCLQSKTGTEGSTPLEEVQMVKSTDFFETKEVVILGNLDRSAIVNFVTKETFMLAAEKHLSTGDMSLYISEDAKTWAKANFPLGNEKSYTILESTPYSLIVDVQASLNDPFGTLMTSNSNGTYFVRSRTHTNRNDRDTVDFEKVQNIDGVYIVNLLDNHESAPRDPAEKHLRTQITFDAGANWQYIMPPATKDNGRSHACTPNTEGTCSLHLHSVTSAKVSAPVFSSKAAPGVIMGVGSVGPYLLPWEACDTYLSEDGGLTWTFALEHPHKYEFGDMGGLIVAVRDDSIPVGYFQYSADRGQSWHQFELPENIRPAALVSDPKSTSQKFLLFVRNAGGIKVTQYHLDLTKVFDRKCERNDDHVDRSDFEKWYARNIRNNPDCLMGAKTWYWRRKANAECMVQESFKEPSMTEVICECTDEDFECDYNYVLKDGVCVLEGKEMMKDGACTKEGDTYLGSSGYRKVPGNKCSGGLKKDEPKTKPCVLEDAPTEIGHTLTKFNSPMLTGFQYFIKSSVVMFMSEAREIWRSTDDGLTWTRTLPDAGRFFNIYLHDENEKMVYLFTAKEVYVSHNRGESFDKHDLPAPPNQLAMPLIDFHPDSDKSDWLLYLGQKDGECFTRLYRTTNAGRDWAQVDTWVDKAVYARHQMLDMPRHGIYSMSWKVKDQPANVCQDELYSTEANPLQMVYMLDTDTQRLVNFNHVVQFYVVDRFLAVAVESNGDFILHVSKDGYTFTAAQFPPKMRVDKKGFTVLQSTTGSLVVDVARSNVAGREHGRLFKSNSDGTYFSSQLDDTNRNEKQLVDWEKIGGIDGVILVNQVTNRLTLAKDGEKHIRSLISFNDGGSWNPIRRPTGSNCDDDECHLHLHSVTESNGPGAVFSSSSAVGLVMGVGNVGKSLLPLKDCQTYLSRDAGKTWTKVSDTWNLYEFGDEGGVIVRVDPSAPTREAFFSYDFGATWTKTFFADSPVEVGTLTTESTSRTSKITITGEYAGGDRQPIISTLDFSARRACVMKKNDPEKNDFEKWSPFAGEDDRCILGKETTYWRRKPDRSCRVNDDDGKPDTDEAHCKCTSRDYECAVGYFRDVAGECQPEGHDPDKPAKCTGTYTGRSGLKKIEASVCEGGDDLEKTKVERQCNTMKEVDSKMTPFENRYDHNSDNFFYFPDSDVAMLKIDDQVFLSDNDGKDWSKVPIDGAITGLQRHPFSKERAVIGTVGQKQHLTQDRGVSWDDIVPPLQSAAANLQLNPWSFHPTQPDWIIFMGEDGCSYERDATCHSVAFYSLDSGKNWNQLATWVRSCSWARDSKFTLVNEEGIYCEEYADKSGSQRSAADRQLPVRFVYTDDYMRSHRILFDQIVGYATYSNYLIVAEYVPIQRELRVSVSTDGINFKLVRYPHGFDIVNPAYTVLDSTTMSVFMAITSIDRAGSKVGRLFTSDSNGTYFSLSNKYVSEGDLGNVDFEKMQGIDGVALLNEVLNPNEANQGKKKQLRSAITFDNGHSWNPLKAPQVDSDDKTYEACKNNDCFLNLHNYLDRKHVEDLFSSSSIPGMVIGVGNVGQTLGAYEDGNTFLTRDGGFSWKEILKGPYQYDFGDQGSIILLAKDNDAPTDWIMYSLDHGETFKQFIFTTEKVIIKDIMTKPNGIGKSFMLFAHPPSGSSRGMRQLLFQIDFEGLDYPKCVLNLDDETHDDFERWSLGDLRGTPDKCMFGRKVEYFRRIAKAQCFVGELAVNPREITQACQCTERDFECDYNYEPNESGQCVLIEGATPVTVDEKEVCANLPAGQDFFYESIGYRKMAFSSCVGDHERFGTKRYCPGRGGLGFFSWVGILLGSGALAYGVIWGLNNYKGRFGRGSFIRLGNDVYDQMHLPRSSSLPTMNMPRSFSRSWGRFHVPNMVYQAWDKVTSTAGAIVPQRVRGFFSRGSGYRYQNLSQEPGEVIMDDYFDHYLDDDDEDHASATVLGDVGLRDGLEDAQERYRDESDEDDDGEEDLDTMV</sequence>
<dbReference type="GO" id="GO:0006895">
    <property type="term" value="P:Golgi to endosome transport"/>
    <property type="evidence" value="ECO:0007669"/>
    <property type="project" value="TreeGrafter"/>
</dbReference>
<feature type="compositionally biased region" description="Acidic residues" evidence="7">
    <location>
        <begin position="2176"/>
        <end position="2191"/>
    </location>
</feature>
<evidence type="ECO:0000256" key="9">
    <source>
        <dbReference type="SAM" id="SignalP"/>
    </source>
</evidence>
<dbReference type="CDD" id="cd15482">
    <property type="entry name" value="Sialidase_non-viral"/>
    <property type="match status" value="1"/>
</dbReference>
<reference evidence="11" key="1">
    <citation type="submission" date="2021-11" db="EMBL/GenBank/DDBJ databases">
        <authorList>
            <person name="Herlambang A."/>
            <person name="Guo Y."/>
            <person name="Takashima Y."/>
            <person name="Nishizawa T."/>
        </authorList>
    </citation>
    <scope>NUCLEOTIDE SEQUENCE</scope>
    <source>
        <strain evidence="11">E1425</strain>
    </source>
</reference>
<evidence type="ECO:0000256" key="7">
    <source>
        <dbReference type="SAM" id="MobiDB-lite"/>
    </source>
</evidence>
<keyword evidence="12" id="KW-1185">Reference proteome</keyword>
<evidence type="ECO:0000256" key="1">
    <source>
        <dbReference type="ARBA" id="ARBA00004370"/>
    </source>
</evidence>
<protein>
    <submittedName>
        <fullName evidence="11">Sortilin</fullName>
    </submittedName>
</protein>
<keyword evidence="3 9" id="KW-0732">Signal</keyword>
<comment type="subcellular location">
    <subcellularLocation>
        <location evidence="1">Membrane</location>
    </subcellularLocation>
</comment>
<evidence type="ECO:0000259" key="10">
    <source>
        <dbReference type="SMART" id="SM00602"/>
    </source>
</evidence>
<dbReference type="InterPro" id="IPR050310">
    <property type="entry name" value="VPS10-sortilin"/>
</dbReference>
<dbReference type="SMART" id="SM00602">
    <property type="entry name" value="VPS10"/>
    <property type="match status" value="3"/>
</dbReference>
<feature type="region of interest" description="Disordered" evidence="7">
    <location>
        <begin position="2155"/>
        <end position="2191"/>
    </location>
</feature>
<dbReference type="Pfam" id="PF15902">
    <property type="entry name" value="Sortilin-Vps10"/>
    <property type="match status" value="3"/>
</dbReference>
<keyword evidence="8" id="KW-1133">Transmembrane helix</keyword>
<dbReference type="GO" id="GO:0005794">
    <property type="term" value="C:Golgi apparatus"/>
    <property type="evidence" value="ECO:0007669"/>
    <property type="project" value="TreeGrafter"/>
</dbReference>
<evidence type="ECO:0000256" key="8">
    <source>
        <dbReference type="SAM" id="Phobius"/>
    </source>
</evidence>
<comment type="similarity">
    <text evidence="2">Belongs to the VPS10-related sortilin family.</text>
</comment>
<feature type="domain" description="VPS10" evidence="10">
    <location>
        <begin position="63"/>
        <end position="696"/>
    </location>
</feature>
<dbReference type="InterPro" id="IPR031777">
    <property type="entry name" value="Sortilin_C"/>
</dbReference>
<feature type="domain" description="VPS10" evidence="10">
    <location>
        <begin position="1369"/>
        <end position="2016"/>
    </location>
</feature>
<dbReference type="GO" id="GO:0006623">
    <property type="term" value="P:protein targeting to vacuole"/>
    <property type="evidence" value="ECO:0007669"/>
    <property type="project" value="TreeGrafter"/>
</dbReference>
<dbReference type="OrthoDB" id="443634at2759"/>
<reference evidence="11" key="2">
    <citation type="journal article" date="2022" name="Microbiol. Resour. Announc.">
        <title>Whole-Genome Sequence of Entomortierella parvispora E1425, a Mucoromycotan Fungus Associated with Burkholderiaceae-Related Endosymbiotic Bacteria.</title>
        <authorList>
            <person name="Herlambang A."/>
            <person name="Guo Y."/>
            <person name="Takashima Y."/>
            <person name="Narisawa K."/>
            <person name="Ohta H."/>
            <person name="Nishizawa T."/>
        </authorList>
    </citation>
    <scope>NUCLEOTIDE SEQUENCE</scope>
    <source>
        <strain evidence="11">E1425</strain>
    </source>
</reference>
<dbReference type="InterPro" id="IPR036278">
    <property type="entry name" value="Sialidase_sf"/>
</dbReference>
<keyword evidence="8" id="KW-0812">Transmembrane</keyword>
<dbReference type="PANTHER" id="PTHR12106:SF27">
    <property type="entry name" value="SORTILIN-RELATED RECEPTOR"/>
    <property type="match status" value="1"/>
</dbReference>
<keyword evidence="5 8" id="KW-0472">Membrane</keyword>
<organism evidence="11 12">
    <name type="scientific">Entomortierella parvispora</name>
    <dbReference type="NCBI Taxonomy" id="205924"/>
    <lineage>
        <taxon>Eukaryota</taxon>
        <taxon>Fungi</taxon>
        <taxon>Fungi incertae sedis</taxon>
        <taxon>Mucoromycota</taxon>
        <taxon>Mortierellomycotina</taxon>
        <taxon>Mortierellomycetes</taxon>
        <taxon>Mortierellales</taxon>
        <taxon>Mortierellaceae</taxon>
        <taxon>Entomortierella</taxon>
    </lineage>
</organism>
<dbReference type="Gene3D" id="2.10.70.80">
    <property type="match status" value="3"/>
</dbReference>
<evidence type="ECO:0000313" key="11">
    <source>
        <dbReference type="EMBL" id="GJJ78914.1"/>
    </source>
</evidence>
<dbReference type="Gene3D" id="2.130.10.10">
    <property type="entry name" value="YVTN repeat-like/Quinoprotein amine dehydrogenase"/>
    <property type="match status" value="2"/>
</dbReference>
<dbReference type="InterPro" id="IPR031778">
    <property type="entry name" value="Sortilin_N"/>
</dbReference>
<evidence type="ECO:0000313" key="12">
    <source>
        <dbReference type="Proteomes" id="UP000827284"/>
    </source>
</evidence>
<dbReference type="InterPro" id="IPR006581">
    <property type="entry name" value="VPS10"/>
</dbReference>
<gene>
    <name evidence="11" type="ORF">EMPS_11273</name>
</gene>
<dbReference type="GO" id="GO:0005829">
    <property type="term" value="C:cytosol"/>
    <property type="evidence" value="ECO:0007669"/>
    <property type="project" value="GOC"/>
</dbReference>
<keyword evidence="6" id="KW-0325">Glycoprotein</keyword>
<feature type="signal peptide" evidence="9">
    <location>
        <begin position="1"/>
        <end position="37"/>
    </location>
</feature>
<feature type="transmembrane region" description="Helical" evidence="8">
    <location>
        <begin position="2019"/>
        <end position="2040"/>
    </location>
</feature>
<dbReference type="SUPFAM" id="SSF50939">
    <property type="entry name" value="Sialidases"/>
    <property type="match status" value="1"/>
</dbReference>
<feature type="domain" description="VPS10" evidence="10">
    <location>
        <begin position="722"/>
        <end position="1343"/>
    </location>
</feature>
<name>A0A9P3HLF3_9FUNG</name>
<evidence type="ECO:0000256" key="5">
    <source>
        <dbReference type="ARBA" id="ARBA00023136"/>
    </source>
</evidence>
<feature type="chain" id="PRO_5040247503" evidence="9">
    <location>
        <begin position="38"/>
        <end position="2191"/>
    </location>
</feature>
<dbReference type="FunFam" id="3.30.60.270:FF:000005">
    <property type="entry name" value="Sortilin"/>
    <property type="match status" value="1"/>
</dbReference>
<comment type="caution">
    <text evidence="11">The sequence shown here is derived from an EMBL/GenBank/DDBJ whole genome shotgun (WGS) entry which is preliminary data.</text>
</comment>
<dbReference type="Proteomes" id="UP000827284">
    <property type="component" value="Unassembled WGS sequence"/>
</dbReference>
<dbReference type="GO" id="GO:0016020">
    <property type="term" value="C:membrane"/>
    <property type="evidence" value="ECO:0007669"/>
    <property type="project" value="UniProtKB-SubCell"/>
</dbReference>
<dbReference type="InterPro" id="IPR015943">
    <property type="entry name" value="WD40/YVTN_repeat-like_dom_sf"/>
</dbReference>
<dbReference type="SUPFAM" id="SSF110296">
    <property type="entry name" value="Oligoxyloglucan reducing end-specific cellobiohydrolase"/>
    <property type="match status" value="4"/>
</dbReference>
<dbReference type="Pfam" id="PF15901">
    <property type="entry name" value="Sortilin_C"/>
    <property type="match status" value="3"/>
</dbReference>
<dbReference type="GO" id="GO:0006896">
    <property type="term" value="P:Golgi to vacuole transport"/>
    <property type="evidence" value="ECO:0007669"/>
    <property type="project" value="TreeGrafter"/>
</dbReference>
<evidence type="ECO:0000256" key="6">
    <source>
        <dbReference type="ARBA" id="ARBA00023180"/>
    </source>
</evidence>
<dbReference type="Gene3D" id="3.30.60.270">
    <property type="match status" value="3"/>
</dbReference>
<dbReference type="PANTHER" id="PTHR12106">
    <property type="entry name" value="SORTILIN RELATED"/>
    <property type="match status" value="1"/>
</dbReference>
<keyword evidence="4" id="KW-0677">Repeat</keyword>
<accession>A0A9P3HLF3</accession>
<evidence type="ECO:0000256" key="2">
    <source>
        <dbReference type="ARBA" id="ARBA00008251"/>
    </source>
</evidence>
<evidence type="ECO:0000256" key="3">
    <source>
        <dbReference type="ARBA" id="ARBA00022729"/>
    </source>
</evidence>
<evidence type="ECO:0000256" key="4">
    <source>
        <dbReference type="ARBA" id="ARBA00022737"/>
    </source>
</evidence>